<dbReference type="InterPro" id="IPR001915">
    <property type="entry name" value="Peptidase_M48"/>
</dbReference>
<evidence type="ECO:0000256" key="6">
    <source>
        <dbReference type="RuleBase" id="RU003983"/>
    </source>
</evidence>
<dbReference type="Proteomes" id="UP000238701">
    <property type="component" value="Unassembled WGS sequence"/>
</dbReference>
<dbReference type="OrthoDB" id="9810445at2"/>
<evidence type="ECO:0000256" key="5">
    <source>
        <dbReference type="ARBA" id="ARBA00023049"/>
    </source>
</evidence>
<evidence type="ECO:0000313" key="9">
    <source>
        <dbReference type="Proteomes" id="UP000238701"/>
    </source>
</evidence>
<evidence type="ECO:0000256" key="1">
    <source>
        <dbReference type="ARBA" id="ARBA00022670"/>
    </source>
</evidence>
<gene>
    <name evidence="8" type="ORF">SBA1_20051</name>
</gene>
<evidence type="ECO:0000256" key="2">
    <source>
        <dbReference type="ARBA" id="ARBA00022723"/>
    </source>
</evidence>
<dbReference type="PANTHER" id="PTHR22726:SF1">
    <property type="entry name" value="METALLOENDOPEPTIDASE OMA1, MITOCHONDRIAL"/>
    <property type="match status" value="1"/>
</dbReference>
<evidence type="ECO:0000259" key="7">
    <source>
        <dbReference type="Pfam" id="PF01435"/>
    </source>
</evidence>
<keyword evidence="1 6" id="KW-0645">Protease</keyword>
<keyword evidence="2" id="KW-0479">Metal-binding</keyword>
<dbReference type="AlphaFoldDB" id="A0A2U3KFA3"/>
<comment type="cofactor">
    <cofactor evidence="6">
        <name>Zn(2+)</name>
        <dbReference type="ChEBI" id="CHEBI:29105"/>
    </cofactor>
    <text evidence="6">Binds 1 zinc ion per subunit.</text>
</comment>
<protein>
    <submittedName>
        <fullName evidence="8">Peptidase M48, Ste24p</fullName>
    </submittedName>
</protein>
<organism evidence="8 9">
    <name type="scientific">Candidatus Sulfotelmatobacter kueseliae</name>
    <dbReference type="NCBI Taxonomy" id="2042962"/>
    <lineage>
        <taxon>Bacteria</taxon>
        <taxon>Pseudomonadati</taxon>
        <taxon>Acidobacteriota</taxon>
        <taxon>Terriglobia</taxon>
        <taxon>Terriglobales</taxon>
        <taxon>Candidatus Korobacteraceae</taxon>
        <taxon>Candidatus Sulfotelmatobacter</taxon>
    </lineage>
</organism>
<evidence type="ECO:0000256" key="4">
    <source>
        <dbReference type="ARBA" id="ARBA00022833"/>
    </source>
</evidence>
<dbReference type="GO" id="GO:0004222">
    <property type="term" value="F:metalloendopeptidase activity"/>
    <property type="evidence" value="ECO:0007669"/>
    <property type="project" value="InterPro"/>
</dbReference>
<keyword evidence="5 6" id="KW-0482">Metalloprotease</keyword>
<reference evidence="9" key="1">
    <citation type="submission" date="2018-02" db="EMBL/GenBank/DDBJ databases">
        <authorList>
            <person name="Hausmann B."/>
        </authorList>
    </citation>
    <scope>NUCLEOTIDE SEQUENCE [LARGE SCALE GENOMIC DNA]</scope>
    <source>
        <strain evidence="9">Peat soil MAG SbA1</strain>
    </source>
</reference>
<proteinExistence type="inferred from homology"/>
<keyword evidence="3 6" id="KW-0378">Hydrolase</keyword>
<sequence>MKRIGAFIGVFLMGVSALYFTQRRHDSTPVSANAVVAVAADAQRDLSRVPMRLTRLSDEEEIAVGNELAGQYSIGATNLSAEELALDNYVRHVGRAVASHAHRRLPYSFHLLPNRTMINAFSLPGGPVYVGEGLLDLMTSEDELASVLGHEVEHIDHYHCAERVQIEAKLRNLELGVLGALVQIPLSVWEAGYNKDEELEADREGMRLAVLGGYSPYGAVTLFKKLARLHDEYIIHAQSPEEELSQLAIQSLEGYFRSHPLPSERLAQANSLIAQEGWQDRKAQRPFRVEYEVHNGKYVK</sequence>
<dbReference type="GO" id="GO:0016020">
    <property type="term" value="C:membrane"/>
    <property type="evidence" value="ECO:0007669"/>
    <property type="project" value="TreeGrafter"/>
</dbReference>
<accession>A0A2U3KFA3</accession>
<dbReference type="Gene3D" id="3.30.2010.10">
    <property type="entry name" value="Metalloproteases ('zincins'), catalytic domain"/>
    <property type="match status" value="1"/>
</dbReference>
<evidence type="ECO:0000256" key="3">
    <source>
        <dbReference type="ARBA" id="ARBA00022801"/>
    </source>
</evidence>
<dbReference type="Pfam" id="PF01435">
    <property type="entry name" value="Peptidase_M48"/>
    <property type="match status" value="1"/>
</dbReference>
<dbReference type="PANTHER" id="PTHR22726">
    <property type="entry name" value="METALLOENDOPEPTIDASE OMA1"/>
    <property type="match status" value="1"/>
</dbReference>
<name>A0A2U3KFA3_9BACT</name>
<dbReference type="EMBL" id="OMOD01000111">
    <property type="protein sequence ID" value="SPF38351.1"/>
    <property type="molecule type" value="Genomic_DNA"/>
</dbReference>
<dbReference type="InterPro" id="IPR051156">
    <property type="entry name" value="Mito/Outer_Membr_Metalloprot"/>
</dbReference>
<evidence type="ECO:0000313" key="8">
    <source>
        <dbReference type="EMBL" id="SPF38351.1"/>
    </source>
</evidence>
<dbReference type="GO" id="GO:0051603">
    <property type="term" value="P:proteolysis involved in protein catabolic process"/>
    <property type="evidence" value="ECO:0007669"/>
    <property type="project" value="TreeGrafter"/>
</dbReference>
<keyword evidence="4 6" id="KW-0862">Zinc</keyword>
<feature type="domain" description="Peptidase M48" evidence="7">
    <location>
        <begin position="87"/>
        <end position="271"/>
    </location>
</feature>
<comment type="similarity">
    <text evidence="6">Belongs to the peptidase M48 family.</text>
</comment>
<dbReference type="GO" id="GO:0046872">
    <property type="term" value="F:metal ion binding"/>
    <property type="evidence" value="ECO:0007669"/>
    <property type="project" value="UniProtKB-KW"/>
</dbReference>